<proteinExistence type="predicted"/>
<feature type="transmembrane region" description="Helical" evidence="2">
    <location>
        <begin position="341"/>
        <end position="362"/>
    </location>
</feature>
<comment type="caution">
    <text evidence="4">The sequence shown here is derived from an EMBL/GenBank/DDBJ whole genome shotgun (WGS) entry which is preliminary data.</text>
</comment>
<gene>
    <name evidence="4" type="ORF">FWILDA_LOCUS10557</name>
</gene>
<dbReference type="Pfam" id="PF00505">
    <property type="entry name" value="HMG_box"/>
    <property type="match status" value="1"/>
</dbReference>
<keyword evidence="2" id="KW-0812">Transmembrane</keyword>
<feature type="domain" description="HMG box" evidence="3">
    <location>
        <begin position="49"/>
        <end position="98"/>
    </location>
</feature>
<dbReference type="OrthoDB" id="2282679at2759"/>
<evidence type="ECO:0000259" key="3">
    <source>
        <dbReference type="PROSITE" id="PS50118"/>
    </source>
</evidence>
<dbReference type="Proteomes" id="UP001153678">
    <property type="component" value="Unassembled WGS sequence"/>
</dbReference>
<evidence type="ECO:0000313" key="4">
    <source>
        <dbReference type="EMBL" id="CAI2182391.1"/>
    </source>
</evidence>
<feature type="DNA-binding region" description="HMG box" evidence="1">
    <location>
        <begin position="49"/>
        <end position="98"/>
    </location>
</feature>
<evidence type="ECO:0000256" key="1">
    <source>
        <dbReference type="PROSITE-ProRule" id="PRU00267"/>
    </source>
</evidence>
<protein>
    <submittedName>
        <fullName evidence="4">13375_t:CDS:1</fullName>
    </submittedName>
</protein>
<accession>A0A9W4SVI7</accession>
<dbReference type="InterPro" id="IPR009071">
    <property type="entry name" value="HMG_box_dom"/>
</dbReference>
<evidence type="ECO:0000256" key="2">
    <source>
        <dbReference type="SAM" id="Phobius"/>
    </source>
</evidence>
<dbReference type="InterPro" id="IPR036910">
    <property type="entry name" value="HMG_box_dom_sf"/>
</dbReference>
<sequence length="1424" mass="163251">MPKSSKNNRSIEYDPKKVNEVINKYVLMLRQQDMKFPNELPLEELLKPCKTPLNEFFLYRKDKLRLIKRDHPKANYEEVSHFASEKWKIESIETKNSFTMLSKIGILIKNDIMKSENYSTNEGGSSSVENEPWKFSAIIPQMVLCPTITNEEHTLDLKWTGISSMNKDLTSTQLKSEKIMDKFLTNFDTFDFNTEDNQGTNLLNYDQFNELITKIELVVQKKTLELHQKWLDCWLHLPLTDINTEGINDFGLSEALKDLDFKTEFLQFINDIYEFVKYRIWYNVIHQQQVEDLVEFRAKKRQQALNETTSLYNQNFNESDVNKDKDLESKHIIWEIIRMKIIIIICISDFCTITAMFYGHYSCAWIIKVSEPKIPLWVLMIAVQFVDFLFSLFILIEIEEAHIVRGFTKVNDLKLVSIPYTHSLIAVIGWSILYGLWYRFSGYDGGNRAAFLVGLAVLSHWFEDLLVHNEDLLLLTIDDNAPKYGFKLWDYPEIHHPLELLLYFGSFYYYLVNTEVHPSKIYSSQTKPTLNLTNNTYPYARLQSYWVSKWGSIILSVDSLLTISGGFVPPPENYMDLICTFEIVISIFLLFINPLIIHSYKTFSYNETEPGYQINQILTYREGTSVVYLTKPINKTCNEPRIDLRVIHPNGTVDVIEVNYPIPDFNFCIIPDDSSLHIALFPYMPDYIYVLYENSTDISSASYYVLLITRTGKIISNSFLSRVSVINGALNSSGYIFPHLNENNGFLFFDYLPTVKWIYFSKPDSDGNVQPINNGHIDQELSDIFPAIDGNFGIVHKNIPNKPVNTEKNNEPHDLIDPTKPTFELYITFVGPNNNIDGPYLLYQTTLPNLQVQPICNSAYATKGYFCILNIKDELKNYLIKISFQNTGSIIDIENFPDLELYKGLSEYPIFDNLYNGGFIIIIFNRSEGSIYKTIIQSIILDNYGNYNGTLDFPENLIVSASGGFQNGTYFVVPQVDKHTWKIYSIDSPNADNKTIILDVLESTFNQPNAKYYIVINDNVVKDWETKQPLIGIGSNIWTFNTTDNQDIFAEDATGRFSLTIEGTKYFKSLSSYNQTIFLSQLRIDLANSIPVNINRLNAIKYEYDESQQSPKILLTLPIKSTANPNERNVERILKDLDLLIKYKEITPISWFGTTNFIDSKFGFQQTKIFIDDAKFPLVAAFFTILAGADLEVLSVLSSEVAGILAFSAPTTKKTQSYIFWGGLLGFLIEDIPQFIIQYKEGFFCFIPPSSLCKRVMMRKNAVKQKYSDSKFVPYVTPKAPKEAVSSAPAPSSSLTSTSVPTNLDLEIVQEVFGSLSEKTMEFKVFDISNIATPNNFQPSSSLTKDRSKLLDPDKYLEDDDMEEDLKDFTVVTKATSFAVARVSVHRVNLTHSVIVYFVTSDAATAALYVTIPDLKIDTFCDFS</sequence>
<reference evidence="4" key="1">
    <citation type="submission" date="2022-08" db="EMBL/GenBank/DDBJ databases">
        <authorList>
            <person name="Kallberg Y."/>
            <person name="Tangrot J."/>
            <person name="Rosling A."/>
        </authorList>
    </citation>
    <scope>NUCLEOTIDE SEQUENCE</scope>
    <source>
        <strain evidence="4">Wild A</strain>
    </source>
</reference>
<keyword evidence="5" id="KW-1185">Reference proteome</keyword>
<keyword evidence="1" id="KW-0238">DNA-binding</keyword>
<feature type="transmembrane region" description="Helical" evidence="2">
    <location>
        <begin position="417"/>
        <end position="437"/>
    </location>
</feature>
<keyword evidence="2" id="KW-1133">Transmembrane helix</keyword>
<dbReference type="SUPFAM" id="SSF47095">
    <property type="entry name" value="HMG-box"/>
    <property type="match status" value="1"/>
</dbReference>
<keyword evidence="1" id="KW-0539">Nucleus</keyword>
<organism evidence="4 5">
    <name type="scientific">Funneliformis geosporum</name>
    <dbReference type="NCBI Taxonomy" id="1117311"/>
    <lineage>
        <taxon>Eukaryota</taxon>
        <taxon>Fungi</taxon>
        <taxon>Fungi incertae sedis</taxon>
        <taxon>Mucoromycota</taxon>
        <taxon>Glomeromycotina</taxon>
        <taxon>Glomeromycetes</taxon>
        <taxon>Glomerales</taxon>
        <taxon>Glomeraceae</taxon>
        <taxon>Funneliformis</taxon>
    </lineage>
</organism>
<dbReference type="GO" id="GO:0005634">
    <property type="term" value="C:nucleus"/>
    <property type="evidence" value="ECO:0007669"/>
    <property type="project" value="UniProtKB-UniRule"/>
</dbReference>
<dbReference type="GO" id="GO:0003677">
    <property type="term" value="F:DNA binding"/>
    <property type="evidence" value="ECO:0007669"/>
    <property type="project" value="UniProtKB-UniRule"/>
</dbReference>
<dbReference type="PROSITE" id="PS50118">
    <property type="entry name" value="HMG_BOX_2"/>
    <property type="match status" value="1"/>
</dbReference>
<dbReference type="EMBL" id="CAMKVN010002738">
    <property type="protein sequence ID" value="CAI2182391.1"/>
    <property type="molecule type" value="Genomic_DNA"/>
</dbReference>
<evidence type="ECO:0000313" key="5">
    <source>
        <dbReference type="Proteomes" id="UP001153678"/>
    </source>
</evidence>
<feature type="transmembrane region" description="Helical" evidence="2">
    <location>
        <begin position="374"/>
        <end position="396"/>
    </location>
</feature>
<keyword evidence="2" id="KW-0472">Membrane</keyword>
<dbReference type="Gene3D" id="1.10.30.10">
    <property type="entry name" value="High mobility group box domain"/>
    <property type="match status" value="1"/>
</dbReference>
<name>A0A9W4SVI7_9GLOM</name>